<dbReference type="EMBL" id="MLCF01000050">
    <property type="protein sequence ID" value="OIV37519.1"/>
    <property type="molecule type" value="Genomic_DNA"/>
</dbReference>
<sequence>MSLSLYIDTARWRAHQQSVVAAYPGLVPVAKGNGYGFTNLRLAEEAALLGADTLAVGTTHEAAVVKDYFSGDLMVLTPYRIQEEPVPLPDRVVRTVSTVDGAAHLRGARIVVECMTSLKRHGIAPGDLGKLHALIGDGVRIEGFAVHMPMDRPDGSDAVAEIAQWVDAIRASMLPLQSMFVSHVTPDQLTRLQRQYPDVRFRSRIGTHLWLGDHGAIECRGMVLDVVPVAKGERFGYRQHKAPSDGHLVVVAGGTAHGVGLEAPKAVAGLAPRAKGIARAGLATVNRTLSPFLWQGKQRWFAEPPHMQVSILFVSSETQPPQVGEELPARLRHTTTTFDRLVDGWQSRP</sequence>
<dbReference type="STRING" id="1428644.BIV57_10640"/>
<dbReference type="RefSeq" id="WP_071656525.1">
    <property type="nucleotide sequence ID" value="NZ_MLCF01000050.1"/>
</dbReference>
<dbReference type="AlphaFoldDB" id="A0A1J7BFQ8"/>
<gene>
    <name evidence="2" type="ORF">BIV57_10640</name>
</gene>
<comment type="caution">
    <text evidence="2">The sequence shown here is derived from an EMBL/GenBank/DDBJ whole genome shotgun (WGS) entry which is preliminary data.</text>
</comment>
<dbReference type="InterPro" id="IPR001608">
    <property type="entry name" value="Ala_racemase_N"/>
</dbReference>
<dbReference type="InterPro" id="IPR029066">
    <property type="entry name" value="PLP-binding_barrel"/>
</dbReference>
<keyword evidence="3" id="KW-1185">Reference proteome</keyword>
<reference evidence="2 3" key="1">
    <citation type="submission" date="2016-10" db="EMBL/GenBank/DDBJ databases">
        <title>Genome sequence of Streptomyces gilvigriseus MUSC 26.</title>
        <authorList>
            <person name="Lee L.-H."/>
            <person name="Ser H.-L."/>
        </authorList>
    </citation>
    <scope>NUCLEOTIDE SEQUENCE [LARGE SCALE GENOMIC DNA]</scope>
    <source>
        <strain evidence="2 3">MUSC 26</strain>
    </source>
</reference>
<evidence type="ECO:0000259" key="1">
    <source>
        <dbReference type="Pfam" id="PF01168"/>
    </source>
</evidence>
<dbReference type="Proteomes" id="UP000243342">
    <property type="component" value="Unassembled WGS sequence"/>
</dbReference>
<dbReference type="Pfam" id="PF01168">
    <property type="entry name" value="Ala_racemase_N"/>
    <property type="match status" value="1"/>
</dbReference>
<dbReference type="SUPFAM" id="SSF51419">
    <property type="entry name" value="PLP-binding barrel"/>
    <property type="match status" value="1"/>
</dbReference>
<organism evidence="2 3">
    <name type="scientific">Mangrovactinospora gilvigrisea</name>
    <dbReference type="NCBI Taxonomy" id="1428644"/>
    <lineage>
        <taxon>Bacteria</taxon>
        <taxon>Bacillati</taxon>
        <taxon>Actinomycetota</taxon>
        <taxon>Actinomycetes</taxon>
        <taxon>Kitasatosporales</taxon>
        <taxon>Streptomycetaceae</taxon>
        <taxon>Mangrovactinospora</taxon>
    </lineage>
</organism>
<accession>A0A1J7BFQ8</accession>
<name>A0A1J7BFQ8_9ACTN</name>
<protein>
    <submittedName>
        <fullName evidence="2">Alanine racemase</fullName>
    </submittedName>
</protein>
<dbReference type="Gene3D" id="3.20.20.10">
    <property type="entry name" value="Alanine racemase"/>
    <property type="match status" value="1"/>
</dbReference>
<evidence type="ECO:0000313" key="2">
    <source>
        <dbReference type="EMBL" id="OIV37519.1"/>
    </source>
</evidence>
<evidence type="ECO:0000313" key="3">
    <source>
        <dbReference type="Proteomes" id="UP000243342"/>
    </source>
</evidence>
<feature type="domain" description="Alanine racemase N-terminal" evidence="1">
    <location>
        <begin position="10"/>
        <end position="169"/>
    </location>
</feature>
<dbReference type="OrthoDB" id="2986620at2"/>
<proteinExistence type="predicted"/>